<accession>A0A249PMX7</accession>
<geneLocation type="plasmid" evidence="2">
    <name>psj05684a</name>
</geneLocation>
<dbReference type="Proteomes" id="UP000217211">
    <property type="component" value="Plasmid pSJ05684a"/>
</dbReference>
<dbReference type="EMBL" id="CP023069">
    <property type="protein sequence ID" value="ASY67137.1"/>
    <property type="molecule type" value="Genomic_DNA"/>
</dbReference>
<reference evidence="1 2" key="1">
    <citation type="submission" date="2017-08" db="EMBL/GenBank/DDBJ databases">
        <title>Multipartite genome sequences of Sinorhizobium species nodulating soybeans.</title>
        <authorList>
            <person name="Tian C.F."/>
        </authorList>
    </citation>
    <scope>NUCLEOTIDE SEQUENCE [LARGE SCALE GENOMIC DNA]</scope>
    <source>
        <strain evidence="1 2">CCBAU 05684</strain>
        <plasmid evidence="2">psj05684a</plasmid>
    </source>
</reference>
<sequence length="46" mass="5354">MFGDRLATYLRERVKACPVRTARRLFREISGLDRFCSYTALSGLTR</sequence>
<gene>
    <name evidence="1" type="ORF">SJ05684_a38230</name>
</gene>
<keyword evidence="1" id="KW-0614">Plasmid</keyword>
<evidence type="ECO:0000313" key="2">
    <source>
        <dbReference type="Proteomes" id="UP000217211"/>
    </source>
</evidence>
<evidence type="ECO:0000313" key="1">
    <source>
        <dbReference type="EMBL" id="ASY67137.1"/>
    </source>
</evidence>
<name>A0A249PMX7_9HYPH</name>
<dbReference type="AlphaFoldDB" id="A0A249PMX7"/>
<proteinExistence type="predicted"/>
<keyword evidence="2" id="KW-1185">Reference proteome</keyword>
<dbReference type="KEGG" id="esj:SJ05684_a38230"/>
<organism evidence="1 2">
    <name type="scientific">Sinorhizobium sojae CCBAU 05684</name>
    <dbReference type="NCBI Taxonomy" id="716928"/>
    <lineage>
        <taxon>Bacteria</taxon>
        <taxon>Pseudomonadati</taxon>
        <taxon>Pseudomonadota</taxon>
        <taxon>Alphaproteobacteria</taxon>
        <taxon>Hyphomicrobiales</taxon>
        <taxon>Rhizobiaceae</taxon>
        <taxon>Sinorhizobium/Ensifer group</taxon>
        <taxon>Sinorhizobium</taxon>
    </lineage>
</organism>
<protein>
    <submittedName>
        <fullName evidence="1">Uncharacterized protein</fullName>
    </submittedName>
</protein>